<feature type="coiled-coil region" evidence="3">
    <location>
        <begin position="646"/>
        <end position="783"/>
    </location>
</feature>
<feature type="region of interest" description="Disordered" evidence="4">
    <location>
        <begin position="439"/>
        <end position="465"/>
    </location>
</feature>
<dbReference type="InterPro" id="IPR031994">
    <property type="entry name" value="JAKMIP_C"/>
</dbReference>
<name>A0A8C0H6I5_CHEAB</name>
<evidence type="ECO:0000313" key="6">
    <source>
        <dbReference type="Ensembl" id="ENSCABP00000019055.1"/>
    </source>
</evidence>
<dbReference type="InterPro" id="IPR024836">
    <property type="entry name" value="JAKMIP"/>
</dbReference>
<dbReference type="PANTHER" id="PTHR18935:SF7">
    <property type="entry name" value="JANUS KINASE AND MICROTUBULE-INTERACTING PROTEIN 2"/>
    <property type="match status" value="1"/>
</dbReference>
<feature type="region of interest" description="Disordered" evidence="4">
    <location>
        <begin position="261"/>
        <end position="281"/>
    </location>
</feature>
<proteinExistence type="inferred from homology"/>
<evidence type="ECO:0000256" key="2">
    <source>
        <dbReference type="ARBA" id="ARBA00023054"/>
    </source>
</evidence>
<feature type="coiled-coil region" evidence="3">
    <location>
        <begin position="16"/>
        <end position="102"/>
    </location>
</feature>
<reference evidence="6" key="1">
    <citation type="submission" date="2025-08" db="UniProtKB">
        <authorList>
            <consortium name="Ensembl"/>
        </authorList>
    </citation>
    <scope>IDENTIFICATION</scope>
</reference>
<dbReference type="GO" id="GO:0008017">
    <property type="term" value="F:microtubule binding"/>
    <property type="evidence" value="ECO:0007669"/>
    <property type="project" value="InterPro"/>
</dbReference>
<sequence length="799" mass="93914">MSKKGRSKGEKPEALIVALQAANEELRTKLTDIQIELHQEKSKVSKLEREKIQETKRIRELEQRKQTVQITELKAKLHEEKMKELQAVRENLIKQHEQEITRTVKVRDSEIQRLKSALYALRDGSSDKVRTAMTIEAREEARKQFDSERLKLLQEITELKSAKKQVDEALTNMIQADKIKAGDLRSEHQSHQESISKIKWESERDIRRLMDEIKAKDRIIFSLEKELETQTGYVQKLQLQKEALDEQLFLVKEAECNMSSPKREIPGRAGDGSEHCSSPDLRRNQKRMAELNATIRKLEDRNTLLVDERNELLKRVREAEKQCKPLLERNKCLTKRNDELMQSLQRMEEKFKAITKENVEMREKMTSHPPLKKLKSLNDLDQANEEQETEFLKLQVIEQQNIIDELTRDREKLIRRRKHKRSSKPIKRHIVDTVFGYDDDSMDSETSSMASFRTDRTPATPDDDLDESLAAEESELRFRQLTKEYQALQRAYALLQEQTGGIIDAEREAKAQEQLQAEVQRYKAKIEDLETTLAQKGQIEKLEADNSRLQQELQDARDQNELLEFRNLELEERERRSPPFNLQIHPFSDGVSALQIYCMKEGVKDVSIPDLIKQLDILGDNGNLRNEEQVAIIQASTVLSLAEKWIQQIEGAEAALHQKMMELESDMEQFCKIKGYLEEELDYRKQALDQAYMRIQELEATLYNALQQETVIKFGELLSEKQQEELRTAVEKLRRQMLRKSREYDCQILQERMELLQQAHQRIRDLEDKTDVQKRQIKDLEEKFLFLFLFFSLAFILWP</sequence>
<dbReference type="GO" id="GO:0019900">
    <property type="term" value="F:kinase binding"/>
    <property type="evidence" value="ECO:0007669"/>
    <property type="project" value="InterPro"/>
</dbReference>
<evidence type="ECO:0000259" key="5">
    <source>
        <dbReference type="Pfam" id="PF16034"/>
    </source>
</evidence>
<feature type="domain" description="Janus kinase and microtubule-interacting protein C-terminal" evidence="5">
    <location>
        <begin position="409"/>
        <end position="538"/>
    </location>
</feature>
<keyword evidence="7" id="KW-1185">Reference proteome</keyword>
<evidence type="ECO:0000256" key="3">
    <source>
        <dbReference type="SAM" id="Coils"/>
    </source>
</evidence>
<comment type="similarity">
    <text evidence="1">Belongs to the JAKMIP family.</text>
</comment>
<keyword evidence="2 3" id="KW-0175">Coiled coil</keyword>
<reference evidence="6" key="2">
    <citation type="submission" date="2025-09" db="UniProtKB">
        <authorList>
            <consortium name="Ensembl"/>
        </authorList>
    </citation>
    <scope>IDENTIFICATION</scope>
</reference>
<organism evidence="6 7">
    <name type="scientific">Chelonoidis abingdonii</name>
    <name type="common">Abingdon island giant tortoise</name>
    <name type="synonym">Testudo abingdonii</name>
    <dbReference type="NCBI Taxonomy" id="106734"/>
    <lineage>
        <taxon>Eukaryota</taxon>
        <taxon>Metazoa</taxon>
        <taxon>Chordata</taxon>
        <taxon>Craniata</taxon>
        <taxon>Vertebrata</taxon>
        <taxon>Euteleostomi</taxon>
        <taxon>Archelosauria</taxon>
        <taxon>Testudinata</taxon>
        <taxon>Testudines</taxon>
        <taxon>Cryptodira</taxon>
        <taxon>Durocryptodira</taxon>
        <taxon>Testudinoidea</taxon>
        <taxon>Testudinidae</taxon>
        <taxon>Chelonoidis</taxon>
    </lineage>
</organism>
<feature type="coiled-coil region" evidence="3">
    <location>
        <begin position="396"/>
        <end position="423"/>
    </location>
</feature>
<evidence type="ECO:0000313" key="7">
    <source>
        <dbReference type="Proteomes" id="UP000694404"/>
    </source>
</evidence>
<feature type="coiled-coil region" evidence="3">
    <location>
        <begin position="471"/>
        <end position="573"/>
    </location>
</feature>
<feature type="coiled-coil region" evidence="3">
    <location>
        <begin position="281"/>
        <end position="364"/>
    </location>
</feature>
<evidence type="ECO:0000256" key="4">
    <source>
        <dbReference type="SAM" id="MobiDB-lite"/>
    </source>
</evidence>
<dbReference type="GeneTree" id="ENSGT00940000153713"/>
<feature type="compositionally biased region" description="Basic and acidic residues" evidence="4">
    <location>
        <begin position="261"/>
        <end position="274"/>
    </location>
</feature>
<evidence type="ECO:0000256" key="1">
    <source>
        <dbReference type="ARBA" id="ARBA00005239"/>
    </source>
</evidence>
<dbReference type="Proteomes" id="UP000694404">
    <property type="component" value="Unplaced"/>
</dbReference>
<protein>
    <submittedName>
        <fullName evidence="6">Janus kinase and microtubule interacting protein 2</fullName>
    </submittedName>
</protein>
<dbReference type="Ensembl" id="ENSCABT00000020874.1">
    <property type="protein sequence ID" value="ENSCABP00000019055.1"/>
    <property type="gene ID" value="ENSCABG00000014001.1"/>
</dbReference>
<dbReference type="AlphaFoldDB" id="A0A8C0H6I5"/>
<dbReference type="PANTHER" id="PTHR18935">
    <property type="entry name" value="GOLGIN SUBFAMILY A MEMBER 4-LIKE ISOFORM X1"/>
    <property type="match status" value="1"/>
</dbReference>
<gene>
    <name evidence="6" type="primary">JAKMIP2</name>
</gene>
<accession>A0A8C0H6I5</accession>
<dbReference type="Pfam" id="PF16034">
    <property type="entry name" value="JAKMIP_CC3"/>
    <property type="match status" value="1"/>
</dbReference>